<evidence type="ECO:0000256" key="3">
    <source>
        <dbReference type="SAM" id="SignalP"/>
    </source>
</evidence>
<feature type="compositionally biased region" description="Low complexity" evidence="1">
    <location>
        <begin position="212"/>
        <end position="262"/>
    </location>
</feature>
<keyword evidence="2" id="KW-1133">Transmembrane helix</keyword>
<evidence type="ECO:0000256" key="2">
    <source>
        <dbReference type="SAM" id="Phobius"/>
    </source>
</evidence>
<evidence type="ECO:0000313" key="4">
    <source>
        <dbReference type="EMBL" id="RPB06891.1"/>
    </source>
</evidence>
<feature type="region of interest" description="Disordered" evidence="1">
    <location>
        <begin position="212"/>
        <end position="273"/>
    </location>
</feature>
<proteinExistence type="predicted"/>
<name>A0A3N4KEU4_9PEZI</name>
<dbReference type="Proteomes" id="UP000277580">
    <property type="component" value="Unassembled WGS sequence"/>
</dbReference>
<accession>A0A3N4KEU4</accession>
<evidence type="ECO:0000313" key="5">
    <source>
        <dbReference type="Proteomes" id="UP000277580"/>
    </source>
</evidence>
<sequence length="301" mass="30054">MVRLPAAAAAFLALSLHVLPAIGFAFPSPQTSSSACVSECSGLVVTFTECNISLDATTYTAAQEKCICNDASFKSTIDQCFACMGETLTYQDMCSVYLSSSTSSASRSATRSASASSASASATRTTSASSAGATESSASCGQSEACIAFGTTLTGCDVNNDNINNVTDAQMTCLCKDPATFEANLANCIACTGESASGIDKMCDSYASSSGLASGTATRSTTRAASTARNTDTGSSATTTAAIAANPTTTSTGLRSTSTSTTGGTGDALSQNGGSRTVALGAPGLMVPVLVMAAAAWRVVF</sequence>
<feature type="signal peptide" evidence="3">
    <location>
        <begin position="1"/>
        <end position="25"/>
    </location>
</feature>
<dbReference type="EMBL" id="ML119209">
    <property type="protein sequence ID" value="RPB06891.1"/>
    <property type="molecule type" value="Genomic_DNA"/>
</dbReference>
<organism evidence="4 5">
    <name type="scientific">Morchella conica CCBAS932</name>
    <dbReference type="NCBI Taxonomy" id="1392247"/>
    <lineage>
        <taxon>Eukaryota</taxon>
        <taxon>Fungi</taxon>
        <taxon>Dikarya</taxon>
        <taxon>Ascomycota</taxon>
        <taxon>Pezizomycotina</taxon>
        <taxon>Pezizomycetes</taxon>
        <taxon>Pezizales</taxon>
        <taxon>Morchellaceae</taxon>
        <taxon>Morchella</taxon>
    </lineage>
</organism>
<feature type="transmembrane region" description="Helical" evidence="2">
    <location>
        <begin position="278"/>
        <end position="300"/>
    </location>
</feature>
<keyword evidence="2" id="KW-0812">Transmembrane</keyword>
<evidence type="ECO:0000256" key="1">
    <source>
        <dbReference type="SAM" id="MobiDB-lite"/>
    </source>
</evidence>
<dbReference type="AlphaFoldDB" id="A0A3N4KEU4"/>
<keyword evidence="5" id="KW-1185">Reference proteome</keyword>
<evidence type="ECO:0008006" key="6">
    <source>
        <dbReference type="Google" id="ProtNLM"/>
    </source>
</evidence>
<dbReference type="InParanoid" id="A0A3N4KEU4"/>
<feature type="chain" id="PRO_5018250688" description="Extracellular membrane protein CFEM domain-containing protein" evidence="3">
    <location>
        <begin position="26"/>
        <end position="301"/>
    </location>
</feature>
<protein>
    <recommendedName>
        <fullName evidence="6">Extracellular membrane protein CFEM domain-containing protein</fullName>
    </recommendedName>
</protein>
<reference evidence="4 5" key="1">
    <citation type="journal article" date="2018" name="Nat. Ecol. Evol.">
        <title>Pezizomycetes genomes reveal the molecular basis of ectomycorrhizal truffle lifestyle.</title>
        <authorList>
            <person name="Murat C."/>
            <person name="Payen T."/>
            <person name="Noel B."/>
            <person name="Kuo A."/>
            <person name="Morin E."/>
            <person name="Chen J."/>
            <person name="Kohler A."/>
            <person name="Krizsan K."/>
            <person name="Balestrini R."/>
            <person name="Da Silva C."/>
            <person name="Montanini B."/>
            <person name="Hainaut M."/>
            <person name="Levati E."/>
            <person name="Barry K.W."/>
            <person name="Belfiori B."/>
            <person name="Cichocki N."/>
            <person name="Clum A."/>
            <person name="Dockter R.B."/>
            <person name="Fauchery L."/>
            <person name="Guy J."/>
            <person name="Iotti M."/>
            <person name="Le Tacon F."/>
            <person name="Lindquist E.A."/>
            <person name="Lipzen A."/>
            <person name="Malagnac F."/>
            <person name="Mello A."/>
            <person name="Molinier V."/>
            <person name="Miyauchi S."/>
            <person name="Poulain J."/>
            <person name="Riccioni C."/>
            <person name="Rubini A."/>
            <person name="Sitrit Y."/>
            <person name="Splivallo R."/>
            <person name="Traeger S."/>
            <person name="Wang M."/>
            <person name="Zifcakova L."/>
            <person name="Wipf D."/>
            <person name="Zambonelli A."/>
            <person name="Paolocci F."/>
            <person name="Nowrousian M."/>
            <person name="Ottonello S."/>
            <person name="Baldrian P."/>
            <person name="Spatafora J.W."/>
            <person name="Henrissat B."/>
            <person name="Nagy L.G."/>
            <person name="Aury J.M."/>
            <person name="Wincker P."/>
            <person name="Grigoriev I.V."/>
            <person name="Bonfante P."/>
            <person name="Martin F.M."/>
        </authorList>
    </citation>
    <scope>NUCLEOTIDE SEQUENCE [LARGE SCALE GENOMIC DNA]</scope>
    <source>
        <strain evidence="4 5">CCBAS932</strain>
    </source>
</reference>
<dbReference type="OrthoDB" id="10503471at2759"/>
<keyword evidence="3" id="KW-0732">Signal</keyword>
<gene>
    <name evidence="4" type="ORF">P167DRAFT_540505</name>
</gene>
<keyword evidence="2" id="KW-0472">Membrane</keyword>